<evidence type="ECO:0000256" key="1">
    <source>
        <dbReference type="SAM" id="Coils"/>
    </source>
</evidence>
<evidence type="ECO:0008006" key="6">
    <source>
        <dbReference type="Google" id="ProtNLM"/>
    </source>
</evidence>
<proteinExistence type="predicted"/>
<feature type="coiled-coil region" evidence="1">
    <location>
        <begin position="108"/>
        <end position="171"/>
    </location>
</feature>
<accession>A0AA37S9L9</accession>
<organism evidence="4 5">
    <name type="scientific">Litoribrevibacter albus</name>
    <dbReference type="NCBI Taxonomy" id="1473156"/>
    <lineage>
        <taxon>Bacteria</taxon>
        <taxon>Pseudomonadati</taxon>
        <taxon>Pseudomonadota</taxon>
        <taxon>Gammaproteobacteria</taxon>
        <taxon>Oceanospirillales</taxon>
        <taxon>Oceanospirillaceae</taxon>
        <taxon>Litoribrevibacter</taxon>
    </lineage>
</organism>
<keyword evidence="1" id="KW-0175">Coiled coil</keyword>
<feature type="compositionally biased region" description="Low complexity" evidence="2">
    <location>
        <begin position="479"/>
        <end position="492"/>
    </location>
</feature>
<feature type="signal peptide" evidence="3">
    <location>
        <begin position="1"/>
        <end position="19"/>
    </location>
</feature>
<evidence type="ECO:0000256" key="3">
    <source>
        <dbReference type="SAM" id="SignalP"/>
    </source>
</evidence>
<dbReference type="AlphaFoldDB" id="A0AA37S9L9"/>
<keyword evidence="5" id="KW-1185">Reference proteome</keyword>
<keyword evidence="3" id="KW-0732">Signal</keyword>
<dbReference type="RefSeq" id="WP_284380054.1">
    <property type="nucleotide sequence ID" value="NZ_BSNM01000009.1"/>
</dbReference>
<reference evidence="4" key="1">
    <citation type="journal article" date="2014" name="Int. J. Syst. Evol. Microbiol.">
        <title>Complete genome sequence of Corynebacterium casei LMG S-19264T (=DSM 44701T), isolated from a smear-ripened cheese.</title>
        <authorList>
            <consortium name="US DOE Joint Genome Institute (JGI-PGF)"/>
            <person name="Walter F."/>
            <person name="Albersmeier A."/>
            <person name="Kalinowski J."/>
            <person name="Ruckert C."/>
        </authorList>
    </citation>
    <scope>NUCLEOTIDE SEQUENCE</scope>
    <source>
        <strain evidence="4">NBRC 110071</strain>
    </source>
</reference>
<dbReference type="PROSITE" id="PS51257">
    <property type="entry name" value="PROKAR_LIPOPROTEIN"/>
    <property type="match status" value="1"/>
</dbReference>
<feature type="compositionally biased region" description="Polar residues" evidence="2">
    <location>
        <begin position="441"/>
        <end position="478"/>
    </location>
</feature>
<name>A0AA37S9L9_9GAMM</name>
<sequence>MYLKTTKLRTLALSVCIGAAVTGCGSQQTKPVSAMSATEKAQLAQAQDKASTLVSSAQKAFQTAENDQVSLYSQIYFPQAKKELAKLKEMHKEFNPNKSGLFASGYSLDELKEQANLVNQNTQKSEKTKQLITLNLKDVIDNQTYIEDLDLSKFESKYKSLQSDVKRLFKDVEKAGQFQGLENDRLKVLNDLRAFEVSVIKEKYYNNPQKELEELPESTLPVTYIEAQKRLTTLSKTIEATPRAMDTIELRQKEALKALTRAQNILKEINWIDENTSKGLEHIVLRYRKPMDRAFPDVLKEDHSELLFEDQVSKYSYLVTNLKSSLQQEVSSKDEATIKAEAQKIADMKAEELKKQLNGKHYQALQDQEKAQQDAVAKATQAAQAKFEEEKKQLAATHKQKLDQVIAERNKLQLDYEQTALQLTQLKQQHQQAQEQLKLASQGQPAHTNAQNTKPAENKQVNTEVAEAQTASAPQRNSVATAPEPAPVKAAPAPAPTKPSEDTLTFDFEIEEVEL</sequence>
<feature type="region of interest" description="Disordered" evidence="2">
    <location>
        <begin position="434"/>
        <end position="515"/>
    </location>
</feature>
<dbReference type="EMBL" id="BSNM01000009">
    <property type="protein sequence ID" value="GLQ30753.1"/>
    <property type="molecule type" value="Genomic_DNA"/>
</dbReference>
<evidence type="ECO:0000313" key="5">
    <source>
        <dbReference type="Proteomes" id="UP001161389"/>
    </source>
</evidence>
<gene>
    <name evidence="4" type="ORF">GCM10007876_12320</name>
</gene>
<feature type="chain" id="PRO_5041436805" description="DUF3829 domain-containing protein" evidence="3">
    <location>
        <begin position="20"/>
        <end position="515"/>
    </location>
</feature>
<comment type="caution">
    <text evidence="4">The sequence shown here is derived from an EMBL/GenBank/DDBJ whole genome shotgun (WGS) entry which is preliminary data.</text>
</comment>
<evidence type="ECO:0000256" key="2">
    <source>
        <dbReference type="SAM" id="MobiDB-lite"/>
    </source>
</evidence>
<protein>
    <recommendedName>
        <fullName evidence="6">DUF3829 domain-containing protein</fullName>
    </recommendedName>
</protein>
<dbReference type="Proteomes" id="UP001161389">
    <property type="component" value="Unassembled WGS sequence"/>
</dbReference>
<reference evidence="4" key="2">
    <citation type="submission" date="2023-01" db="EMBL/GenBank/DDBJ databases">
        <title>Draft genome sequence of Litoribrevibacter albus strain NBRC 110071.</title>
        <authorList>
            <person name="Sun Q."/>
            <person name="Mori K."/>
        </authorList>
    </citation>
    <scope>NUCLEOTIDE SEQUENCE</scope>
    <source>
        <strain evidence="4">NBRC 110071</strain>
    </source>
</reference>
<evidence type="ECO:0000313" key="4">
    <source>
        <dbReference type="EMBL" id="GLQ30753.1"/>
    </source>
</evidence>